<feature type="region of interest" description="Disordered" evidence="1">
    <location>
        <begin position="82"/>
        <end position="105"/>
    </location>
</feature>
<dbReference type="Proteomes" id="UP000299102">
    <property type="component" value="Unassembled WGS sequence"/>
</dbReference>
<organism evidence="2 3">
    <name type="scientific">Eumeta variegata</name>
    <name type="common">Bagworm moth</name>
    <name type="synonym">Eumeta japonica</name>
    <dbReference type="NCBI Taxonomy" id="151549"/>
    <lineage>
        <taxon>Eukaryota</taxon>
        <taxon>Metazoa</taxon>
        <taxon>Ecdysozoa</taxon>
        <taxon>Arthropoda</taxon>
        <taxon>Hexapoda</taxon>
        <taxon>Insecta</taxon>
        <taxon>Pterygota</taxon>
        <taxon>Neoptera</taxon>
        <taxon>Endopterygota</taxon>
        <taxon>Lepidoptera</taxon>
        <taxon>Glossata</taxon>
        <taxon>Ditrysia</taxon>
        <taxon>Tineoidea</taxon>
        <taxon>Psychidae</taxon>
        <taxon>Oiketicinae</taxon>
        <taxon>Eumeta</taxon>
    </lineage>
</organism>
<proteinExistence type="predicted"/>
<gene>
    <name evidence="2" type="ORF">EVAR_53661_1</name>
</gene>
<reference evidence="2 3" key="1">
    <citation type="journal article" date="2019" name="Commun. Biol.">
        <title>The bagworm genome reveals a unique fibroin gene that provides high tensile strength.</title>
        <authorList>
            <person name="Kono N."/>
            <person name="Nakamura H."/>
            <person name="Ohtoshi R."/>
            <person name="Tomita M."/>
            <person name="Numata K."/>
            <person name="Arakawa K."/>
        </authorList>
    </citation>
    <scope>NUCLEOTIDE SEQUENCE [LARGE SCALE GENOMIC DNA]</scope>
</reference>
<name>A0A4C2A425_EUMVA</name>
<evidence type="ECO:0000256" key="1">
    <source>
        <dbReference type="SAM" id="MobiDB-lite"/>
    </source>
</evidence>
<protein>
    <submittedName>
        <fullName evidence="2">Uncharacterized protein</fullName>
    </submittedName>
</protein>
<evidence type="ECO:0000313" key="3">
    <source>
        <dbReference type="Proteomes" id="UP000299102"/>
    </source>
</evidence>
<accession>A0A4C2A425</accession>
<dbReference type="AlphaFoldDB" id="A0A4C2A425"/>
<evidence type="ECO:0000313" key="2">
    <source>
        <dbReference type="EMBL" id="GBP93929.1"/>
    </source>
</evidence>
<dbReference type="EMBL" id="BGZK01002437">
    <property type="protein sequence ID" value="GBP93929.1"/>
    <property type="molecule type" value="Genomic_DNA"/>
</dbReference>
<keyword evidence="3" id="KW-1185">Reference proteome</keyword>
<sequence length="105" mass="11269">MVPSTCLPRAFEKNCAKVVLHHDNASTHSPKNIKGMKNKELEVELFMDSAIIDILCITENWLRNVSVLARASITVICAARASSPGPTGGGGPALPPPPHRPHPQL</sequence>
<comment type="caution">
    <text evidence="2">The sequence shown here is derived from an EMBL/GenBank/DDBJ whole genome shotgun (WGS) entry which is preliminary data.</text>
</comment>
<dbReference type="OrthoDB" id="414730at2759"/>